<reference evidence="2 3" key="1">
    <citation type="journal article" date="2020" name="Mol. Plant">
        <title>The Chromosome-Based Rubber Tree Genome Provides New Insights into Spurge Genome Evolution and Rubber Biosynthesis.</title>
        <authorList>
            <person name="Liu J."/>
            <person name="Shi C."/>
            <person name="Shi C.C."/>
            <person name="Li W."/>
            <person name="Zhang Q.J."/>
            <person name="Zhang Y."/>
            <person name="Li K."/>
            <person name="Lu H.F."/>
            <person name="Shi C."/>
            <person name="Zhu S.T."/>
            <person name="Xiao Z.Y."/>
            <person name="Nan H."/>
            <person name="Yue Y."/>
            <person name="Zhu X.G."/>
            <person name="Wu Y."/>
            <person name="Hong X.N."/>
            <person name="Fan G.Y."/>
            <person name="Tong Y."/>
            <person name="Zhang D."/>
            <person name="Mao C.L."/>
            <person name="Liu Y.L."/>
            <person name="Hao S.J."/>
            <person name="Liu W.Q."/>
            <person name="Lv M.Q."/>
            <person name="Zhang H.B."/>
            <person name="Liu Y."/>
            <person name="Hu-Tang G.R."/>
            <person name="Wang J.P."/>
            <person name="Wang J.H."/>
            <person name="Sun Y.H."/>
            <person name="Ni S.B."/>
            <person name="Chen W.B."/>
            <person name="Zhang X.C."/>
            <person name="Jiao Y.N."/>
            <person name="Eichler E.E."/>
            <person name="Li G.H."/>
            <person name="Liu X."/>
            <person name="Gao L.Z."/>
        </authorList>
    </citation>
    <scope>NUCLEOTIDE SEQUENCE [LARGE SCALE GENOMIC DNA]</scope>
    <source>
        <strain evidence="3">cv. GT1</strain>
        <tissue evidence="2">Leaf</tissue>
    </source>
</reference>
<comment type="caution">
    <text evidence="2">The sequence shown here is derived from an EMBL/GenBank/DDBJ whole genome shotgun (WGS) entry which is preliminary data.</text>
</comment>
<organism evidence="2 3">
    <name type="scientific">Hevea brasiliensis</name>
    <name type="common">Para rubber tree</name>
    <name type="synonym">Siphonia brasiliensis</name>
    <dbReference type="NCBI Taxonomy" id="3981"/>
    <lineage>
        <taxon>Eukaryota</taxon>
        <taxon>Viridiplantae</taxon>
        <taxon>Streptophyta</taxon>
        <taxon>Embryophyta</taxon>
        <taxon>Tracheophyta</taxon>
        <taxon>Spermatophyta</taxon>
        <taxon>Magnoliopsida</taxon>
        <taxon>eudicotyledons</taxon>
        <taxon>Gunneridae</taxon>
        <taxon>Pentapetalae</taxon>
        <taxon>rosids</taxon>
        <taxon>fabids</taxon>
        <taxon>Malpighiales</taxon>
        <taxon>Euphorbiaceae</taxon>
        <taxon>Crotonoideae</taxon>
        <taxon>Micrandreae</taxon>
        <taxon>Hevea</taxon>
    </lineage>
</organism>
<dbReference type="AlphaFoldDB" id="A0A6A6M9X7"/>
<evidence type="ECO:0000313" key="3">
    <source>
        <dbReference type="Proteomes" id="UP000467840"/>
    </source>
</evidence>
<accession>A0A6A6M9X7</accession>
<dbReference type="EMBL" id="JAAGAX010000006">
    <property type="protein sequence ID" value="KAF2310541.1"/>
    <property type="molecule type" value="Genomic_DNA"/>
</dbReference>
<evidence type="ECO:0000313" key="2">
    <source>
        <dbReference type="EMBL" id="KAF2310541.1"/>
    </source>
</evidence>
<proteinExistence type="predicted"/>
<feature type="region of interest" description="Disordered" evidence="1">
    <location>
        <begin position="34"/>
        <end position="67"/>
    </location>
</feature>
<gene>
    <name evidence="2" type="ORF">GH714_014003</name>
</gene>
<keyword evidence="3" id="KW-1185">Reference proteome</keyword>
<protein>
    <submittedName>
        <fullName evidence="2">Uncharacterized protein</fullName>
    </submittedName>
</protein>
<feature type="compositionally biased region" description="Polar residues" evidence="1">
    <location>
        <begin position="49"/>
        <end position="63"/>
    </location>
</feature>
<name>A0A6A6M9X7_HEVBR</name>
<evidence type="ECO:0000256" key="1">
    <source>
        <dbReference type="SAM" id="MobiDB-lite"/>
    </source>
</evidence>
<dbReference type="Proteomes" id="UP000467840">
    <property type="component" value="Chromosome 14"/>
</dbReference>
<sequence>MGLLDLLRIKVSIPLDEPFLVGFQNKKFDGRTHWAFSPSQDPEKDDDSPSTYTKPLTTTNSGLFPTKPMNQKEIFEAHNHNGPSSIKETLEHGPKLSISDYSSMGPETHKGLNFSQRTPDNSNGGLSLTWFKQKSLVTYRCHVLTISRNCIGPEAMLPFGDLIGIMTKLFPLRRKNKNPHGIQSSSYKTIANVKSIPKCNWKRQARVQARNNSGITIRELDNIETAKNTEANFTQYILKAHNIDTEAFKIPCLPAIFSEKVEEASPKWPHDD</sequence>